<dbReference type="EMBL" id="CP108021">
    <property type="protein sequence ID" value="WUM19211.1"/>
    <property type="molecule type" value="Genomic_DNA"/>
</dbReference>
<organism evidence="4 5">
    <name type="scientific">Williamsia herbipolensis</name>
    <dbReference type="NCBI Taxonomy" id="1603258"/>
    <lineage>
        <taxon>Bacteria</taxon>
        <taxon>Bacillati</taxon>
        <taxon>Actinomycetota</taxon>
        <taxon>Actinomycetes</taxon>
        <taxon>Mycobacteriales</taxon>
        <taxon>Nocardiaceae</taxon>
        <taxon>Williamsia</taxon>
    </lineage>
</organism>
<dbReference type="Pfam" id="PF21306">
    <property type="entry name" value="TetR_C_40"/>
    <property type="match status" value="1"/>
</dbReference>
<proteinExistence type="predicted"/>
<name>A0AAU4JZI3_9NOCA</name>
<dbReference type="Proteomes" id="UP001432128">
    <property type="component" value="Chromosome"/>
</dbReference>
<keyword evidence="1 2" id="KW-0238">DNA-binding</keyword>
<keyword evidence="5" id="KW-1185">Reference proteome</keyword>
<evidence type="ECO:0000313" key="5">
    <source>
        <dbReference type="Proteomes" id="UP001432128"/>
    </source>
</evidence>
<dbReference type="KEGG" id="whr:OG579_16040"/>
<evidence type="ECO:0000256" key="1">
    <source>
        <dbReference type="ARBA" id="ARBA00023125"/>
    </source>
</evidence>
<protein>
    <submittedName>
        <fullName evidence="4">TetR/AcrR family transcriptional regulator</fullName>
    </submittedName>
</protein>
<feature type="domain" description="HTH tetR-type" evidence="3">
    <location>
        <begin position="17"/>
        <end position="77"/>
    </location>
</feature>
<dbReference type="PANTHER" id="PTHR43479:SF11">
    <property type="entry name" value="ACREF_ENVCD OPERON REPRESSOR-RELATED"/>
    <property type="match status" value="1"/>
</dbReference>
<feature type="DNA-binding region" description="H-T-H motif" evidence="2">
    <location>
        <begin position="40"/>
        <end position="59"/>
    </location>
</feature>
<dbReference type="SUPFAM" id="SSF46689">
    <property type="entry name" value="Homeodomain-like"/>
    <property type="match status" value="1"/>
</dbReference>
<dbReference type="GO" id="GO:0003677">
    <property type="term" value="F:DNA binding"/>
    <property type="evidence" value="ECO:0007669"/>
    <property type="project" value="UniProtKB-UniRule"/>
</dbReference>
<dbReference type="InterPro" id="IPR049513">
    <property type="entry name" value="TetR_C_40"/>
</dbReference>
<dbReference type="PROSITE" id="PS50977">
    <property type="entry name" value="HTH_TETR_2"/>
    <property type="match status" value="1"/>
</dbReference>
<accession>A0AAU4JZI3</accession>
<dbReference type="PANTHER" id="PTHR43479">
    <property type="entry name" value="ACREF/ENVCD OPERON REPRESSOR-RELATED"/>
    <property type="match status" value="1"/>
</dbReference>
<dbReference type="InterPro" id="IPR050624">
    <property type="entry name" value="HTH-type_Tx_Regulator"/>
</dbReference>
<dbReference type="InterPro" id="IPR009057">
    <property type="entry name" value="Homeodomain-like_sf"/>
</dbReference>
<dbReference type="InterPro" id="IPR001647">
    <property type="entry name" value="HTH_TetR"/>
</dbReference>
<reference evidence="4 5" key="1">
    <citation type="submission" date="2022-10" db="EMBL/GenBank/DDBJ databases">
        <title>The complete genomes of actinobacterial strains from the NBC collection.</title>
        <authorList>
            <person name="Joergensen T.S."/>
            <person name="Alvarez Arevalo M."/>
            <person name="Sterndorff E.B."/>
            <person name="Faurdal D."/>
            <person name="Vuksanovic O."/>
            <person name="Mourched A.-S."/>
            <person name="Charusanti P."/>
            <person name="Shaw S."/>
            <person name="Blin K."/>
            <person name="Weber T."/>
        </authorList>
    </citation>
    <scope>NUCLEOTIDE SEQUENCE [LARGE SCALE GENOMIC DNA]</scope>
    <source>
        <strain evidence="4 5">NBC_00319</strain>
    </source>
</reference>
<evidence type="ECO:0000313" key="4">
    <source>
        <dbReference type="EMBL" id="WUM19211.1"/>
    </source>
</evidence>
<dbReference type="AlphaFoldDB" id="A0AAU4JZI3"/>
<dbReference type="RefSeq" id="WP_328856751.1">
    <property type="nucleotide sequence ID" value="NZ_CP108021.1"/>
</dbReference>
<dbReference type="Gene3D" id="1.10.357.10">
    <property type="entry name" value="Tetracycline Repressor, domain 2"/>
    <property type="match status" value="1"/>
</dbReference>
<evidence type="ECO:0000256" key="2">
    <source>
        <dbReference type="PROSITE-ProRule" id="PRU00335"/>
    </source>
</evidence>
<dbReference type="Pfam" id="PF00440">
    <property type="entry name" value="TetR_N"/>
    <property type="match status" value="1"/>
</dbReference>
<evidence type="ECO:0000259" key="3">
    <source>
        <dbReference type="PROSITE" id="PS50977"/>
    </source>
</evidence>
<sequence>MRPPTRAPENRTDRRRAKTRQALIDAARTLIADGRAATASIADITATADVGFGTFYNHFDDKKSLFDAAIDQILEALGDHLDTVADRTADPADAFATSFRHAGRLAIAHRQTAEIIDSYGFVLMESPTGLGPRAHRDLSAAVDAERLQIDNVDLATAITGGHLLALVHAWLADPTSVTEADVDASVETLLRSFGMSAAAARRLAHRTLEPLG</sequence>
<gene>
    <name evidence="4" type="ORF">OG579_16040</name>
</gene>